<dbReference type="InterPro" id="IPR004147">
    <property type="entry name" value="ABC1_dom"/>
</dbReference>
<dbReference type="EMBL" id="KQ982813">
    <property type="protein sequence ID" value="KYQ50313.1"/>
    <property type="molecule type" value="Genomic_DNA"/>
</dbReference>
<keyword evidence="3" id="KW-0418">Kinase</keyword>
<dbReference type="SUPFAM" id="SSF56112">
    <property type="entry name" value="Protein kinase-like (PK-like)"/>
    <property type="match status" value="1"/>
</dbReference>
<dbReference type="Proteomes" id="UP000075809">
    <property type="component" value="Unassembled WGS sequence"/>
</dbReference>
<dbReference type="GO" id="GO:0007005">
    <property type="term" value="P:mitochondrion organization"/>
    <property type="evidence" value="ECO:0007669"/>
    <property type="project" value="TreeGrafter"/>
</dbReference>
<protein>
    <submittedName>
        <fullName evidence="3">Putative aarF domain-containing protein kinase 1</fullName>
    </submittedName>
</protein>
<keyword evidence="3" id="KW-0808">Transferase</keyword>
<evidence type="ECO:0000256" key="1">
    <source>
        <dbReference type="ARBA" id="ARBA00009670"/>
    </source>
</evidence>
<dbReference type="InterPro" id="IPR011009">
    <property type="entry name" value="Kinase-like_dom_sf"/>
</dbReference>
<evidence type="ECO:0000313" key="3">
    <source>
        <dbReference type="EMBL" id="KYQ50313.1"/>
    </source>
</evidence>
<dbReference type="InterPro" id="IPR051130">
    <property type="entry name" value="Mito_struct-func_regulator"/>
</dbReference>
<dbReference type="Pfam" id="PF03109">
    <property type="entry name" value="ABC1"/>
    <property type="match status" value="1"/>
</dbReference>
<dbReference type="STRING" id="64791.A0A151WR75"/>
<name>A0A151WR75_9HYME</name>
<reference evidence="3 4" key="1">
    <citation type="submission" date="2015-09" db="EMBL/GenBank/DDBJ databases">
        <title>Trachymyrmex zeteki WGS genome.</title>
        <authorList>
            <person name="Nygaard S."/>
            <person name="Hu H."/>
            <person name="Boomsma J."/>
            <person name="Zhang G."/>
        </authorList>
    </citation>
    <scope>NUCLEOTIDE SEQUENCE [LARGE SCALE GENOMIC DNA]</scope>
    <source>
        <strain evidence="3">Tzet28-1</strain>
        <tissue evidence="3">Whole body</tissue>
    </source>
</reference>
<dbReference type="AlphaFoldDB" id="A0A151WR75"/>
<keyword evidence="4" id="KW-1185">Reference proteome</keyword>
<dbReference type="PANTHER" id="PTHR43173">
    <property type="entry name" value="ABC1 FAMILY PROTEIN"/>
    <property type="match status" value="1"/>
</dbReference>
<feature type="domain" description="ABC1 atypical kinase-like" evidence="2">
    <location>
        <begin position="122"/>
        <end position="231"/>
    </location>
</feature>
<sequence>MAMFTSRRLLKAVAIGTVGLGTLASLRVNEYDIGAIGIVRLGRAALTVLDIGRYYKRELFDSKLDKMSPEYLQLKSNAHKYGAQKLLELCCANKGVYIKVGQHIGALDYLLPQEYVHTMRVLHSAAPQSSFNDVLTVIKEDFKRSPYEIFQSIDPEPLGTASLAQVHRAVLKNGDVVAVKVQHRAVKSNSYIDIKTMSTLVSITSLIFPDFKFDWLVKETKRNIPQELNFTLTKNILGLVVIPRAYNGVPGGRTG</sequence>
<evidence type="ECO:0000259" key="2">
    <source>
        <dbReference type="Pfam" id="PF03109"/>
    </source>
</evidence>
<accession>A0A151WR75</accession>
<comment type="similarity">
    <text evidence="1">Belongs to the protein kinase superfamily. ADCK protein kinase family.</text>
</comment>
<proteinExistence type="inferred from homology"/>
<gene>
    <name evidence="3" type="ORF">ALC60_10627</name>
</gene>
<dbReference type="GO" id="GO:0055088">
    <property type="term" value="P:lipid homeostasis"/>
    <property type="evidence" value="ECO:0007669"/>
    <property type="project" value="TreeGrafter"/>
</dbReference>
<evidence type="ECO:0000313" key="4">
    <source>
        <dbReference type="Proteomes" id="UP000075809"/>
    </source>
</evidence>
<organism evidence="3 4">
    <name type="scientific">Mycetomoellerius zeteki</name>
    <dbReference type="NCBI Taxonomy" id="64791"/>
    <lineage>
        <taxon>Eukaryota</taxon>
        <taxon>Metazoa</taxon>
        <taxon>Ecdysozoa</taxon>
        <taxon>Arthropoda</taxon>
        <taxon>Hexapoda</taxon>
        <taxon>Insecta</taxon>
        <taxon>Pterygota</taxon>
        <taxon>Neoptera</taxon>
        <taxon>Endopterygota</taxon>
        <taxon>Hymenoptera</taxon>
        <taxon>Apocrita</taxon>
        <taxon>Aculeata</taxon>
        <taxon>Formicoidea</taxon>
        <taxon>Formicidae</taxon>
        <taxon>Myrmicinae</taxon>
        <taxon>Mycetomoellerius</taxon>
    </lineage>
</organism>
<dbReference type="GO" id="GO:0005743">
    <property type="term" value="C:mitochondrial inner membrane"/>
    <property type="evidence" value="ECO:0007669"/>
    <property type="project" value="TreeGrafter"/>
</dbReference>
<dbReference type="GO" id="GO:0016301">
    <property type="term" value="F:kinase activity"/>
    <property type="evidence" value="ECO:0007669"/>
    <property type="project" value="UniProtKB-KW"/>
</dbReference>
<dbReference type="PANTHER" id="PTHR43173:SF19">
    <property type="entry name" value="AARF DOMAIN-CONTAINING PROTEIN KINASE 1"/>
    <property type="match status" value="1"/>
</dbReference>